<sequence length="251" mass="28981">MSDRISYDQFWSHSLAKCCHCGYRRIKDLFRFVHVDCIWLSAAWLSQAQYFCDTVNGLYEDIPKSAALADKVSFSLQPKSHENHHSYLHPKFCQIFLFIAPITASHPSETSGIDVCWGNDDNDLYYWSFDSDGSGPLSKRVTEVLGLPELIPKARVDTSKFEDYQYEATKQFQLFRGYNPSTQEFAQRHRLPLVDIIWPDSTTGPDKDGDIWYDCQETQDKESDHSCETPHPSMFSAFGIISNFFLTWLQT</sequence>
<reference evidence="1 2" key="1">
    <citation type="journal article" date="2019" name="Nat. Ecol. Evol.">
        <title>Megaphylogeny resolves global patterns of mushroom evolution.</title>
        <authorList>
            <person name="Varga T."/>
            <person name="Krizsan K."/>
            <person name="Foldi C."/>
            <person name="Dima B."/>
            <person name="Sanchez-Garcia M."/>
            <person name="Sanchez-Ramirez S."/>
            <person name="Szollosi G.J."/>
            <person name="Szarkandi J.G."/>
            <person name="Papp V."/>
            <person name="Albert L."/>
            <person name="Andreopoulos W."/>
            <person name="Angelini C."/>
            <person name="Antonin V."/>
            <person name="Barry K.W."/>
            <person name="Bougher N.L."/>
            <person name="Buchanan P."/>
            <person name="Buyck B."/>
            <person name="Bense V."/>
            <person name="Catcheside P."/>
            <person name="Chovatia M."/>
            <person name="Cooper J."/>
            <person name="Damon W."/>
            <person name="Desjardin D."/>
            <person name="Finy P."/>
            <person name="Geml J."/>
            <person name="Haridas S."/>
            <person name="Hughes K."/>
            <person name="Justo A."/>
            <person name="Karasinski D."/>
            <person name="Kautmanova I."/>
            <person name="Kiss B."/>
            <person name="Kocsube S."/>
            <person name="Kotiranta H."/>
            <person name="LaButti K.M."/>
            <person name="Lechner B.E."/>
            <person name="Liimatainen K."/>
            <person name="Lipzen A."/>
            <person name="Lukacs Z."/>
            <person name="Mihaltcheva S."/>
            <person name="Morgado L.N."/>
            <person name="Niskanen T."/>
            <person name="Noordeloos M.E."/>
            <person name="Ohm R.A."/>
            <person name="Ortiz-Santana B."/>
            <person name="Ovrebo C."/>
            <person name="Racz N."/>
            <person name="Riley R."/>
            <person name="Savchenko A."/>
            <person name="Shiryaev A."/>
            <person name="Soop K."/>
            <person name="Spirin V."/>
            <person name="Szebenyi C."/>
            <person name="Tomsovsky M."/>
            <person name="Tulloss R.E."/>
            <person name="Uehling J."/>
            <person name="Grigoriev I.V."/>
            <person name="Vagvolgyi C."/>
            <person name="Papp T."/>
            <person name="Martin F.M."/>
            <person name="Miettinen O."/>
            <person name="Hibbett D.S."/>
            <person name="Nagy L.G."/>
        </authorList>
    </citation>
    <scope>NUCLEOTIDE SEQUENCE [LARGE SCALE GENOMIC DNA]</scope>
    <source>
        <strain evidence="1 2">CBS 962.96</strain>
    </source>
</reference>
<dbReference type="EMBL" id="ML179417">
    <property type="protein sequence ID" value="THU88220.1"/>
    <property type="molecule type" value="Genomic_DNA"/>
</dbReference>
<accession>A0A4S8LH98</accession>
<dbReference type="OrthoDB" id="3063557at2759"/>
<keyword evidence="2" id="KW-1185">Reference proteome</keyword>
<evidence type="ECO:0000313" key="2">
    <source>
        <dbReference type="Proteomes" id="UP000297245"/>
    </source>
</evidence>
<evidence type="ECO:0000313" key="1">
    <source>
        <dbReference type="EMBL" id="THU88220.1"/>
    </source>
</evidence>
<proteinExistence type="predicted"/>
<protein>
    <submittedName>
        <fullName evidence="1">Uncharacterized protein</fullName>
    </submittedName>
</protein>
<dbReference type="AlphaFoldDB" id="A0A4S8LH98"/>
<name>A0A4S8LH98_DENBC</name>
<gene>
    <name evidence="1" type="ORF">K435DRAFT_316771</name>
</gene>
<dbReference type="Proteomes" id="UP000297245">
    <property type="component" value="Unassembled WGS sequence"/>
</dbReference>
<organism evidence="1 2">
    <name type="scientific">Dendrothele bispora (strain CBS 962.96)</name>
    <dbReference type="NCBI Taxonomy" id="1314807"/>
    <lineage>
        <taxon>Eukaryota</taxon>
        <taxon>Fungi</taxon>
        <taxon>Dikarya</taxon>
        <taxon>Basidiomycota</taxon>
        <taxon>Agaricomycotina</taxon>
        <taxon>Agaricomycetes</taxon>
        <taxon>Agaricomycetidae</taxon>
        <taxon>Agaricales</taxon>
        <taxon>Agaricales incertae sedis</taxon>
        <taxon>Dendrothele</taxon>
    </lineage>
</organism>